<organism evidence="1 2">
    <name type="scientific">Xylaria bambusicola</name>
    <dbReference type="NCBI Taxonomy" id="326684"/>
    <lineage>
        <taxon>Eukaryota</taxon>
        <taxon>Fungi</taxon>
        <taxon>Dikarya</taxon>
        <taxon>Ascomycota</taxon>
        <taxon>Pezizomycotina</taxon>
        <taxon>Sordariomycetes</taxon>
        <taxon>Xylariomycetidae</taxon>
        <taxon>Xylariales</taxon>
        <taxon>Xylariaceae</taxon>
        <taxon>Xylaria</taxon>
    </lineage>
</organism>
<evidence type="ECO:0000313" key="2">
    <source>
        <dbReference type="Proteomes" id="UP001305414"/>
    </source>
</evidence>
<dbReference type="AlphaFoldDB" id="A0AAN7UT66"/>
<protein>
    <submittedName>
        <fullName evidence="1">Uncharacterized protein</fullName>
    </submittedName>
</protein>
<gene>
    <name evidence="1" type="ORF">RRF57_002644</name>
</gene>
<dbReference type="Proteomes" id="UP001305414">
    <property type="component" value="Unassembled WGS sequence"/>
</dbReference>
<comment type="caution">
    <text evidence="1">The sequence shown here is derived from an EMBL/GenBank/DDBJ whole genome shotgun (WGS) entry which is preliminary data.</text>
</comment>
<proteinExistence type="predicted"/>
<dbReference type="EMBL" id="JAWHQM010000004">
    <property type="protein sequence ID" value="KAK5626929.1"/>
    <property type="molecule type" value="Genomic_DNA"/>
</dbReference>
<keyword evidence="2" id="KW-1185">Reference proteome</keyword>
<name>A0AAN7UT66_9PEZI</name>
<accession>A0AAN7UT66</accession>
<sequence>MFVPVMRKVADVVVGIGPMLVTGLLGVDWFPMLTPEAAVEEVTEEVAILSVVPVVGIVGLPPLLLPEGSDFVVVDKLVKARLPVAEILLSDMLLRDVGCSALFENVLNDSEPVLKVSPVAGLPRVEPDGLLEEAVNDNEGPIKPPLELVSVVERPAPGREVRDVLGNIAVDSSPELELPLIEIMLVGSKLVTSEVTDILGNLKDVSDGELETPLGAITDPEPPGRLETVSAVVIFEVTLEADIDVDMSLLFVAIFSKELELGDELVEGYGVEVSKVDNKVPVEICDFTVGGPNGGGDSVAEDKLALFGEGTELEGPEPCELREPDPLGPGMLPVTGPFAAEVTILSVGKMVLVNVTPDTVITIVDSDAKPIVGTVT</sequence>
<evidence type="ECO:0000313" key="1">
    <source>
        <dbReference type="EMBL" id="KAK5626929.1"/>
    </source>
</evidence>
<reference evidence="1 2" key="1">
    <citation type="submission" date="2023-10" db="EMBL/GenBank/DDBJ databases">
        <title>Draft genome sequence of Xylaria bambusicola isolate GMP-LS, the root and basal stem rot pathogen of sugarcane in Indonesia.</title>
        <authorList>
            <person name="Selvaraj P."/>
            <person name="Muralishankar V."/>
            <person name="Muruganantham S."/>
            <person name="Sp S."/>
            <person name="Haryani S."/>
            <person name="Lau K.J.X."/>
            <person name="Naqvi N.I."/>
        </authorList>
    </citation>
    <scope>NUCLEOTIDE SEQUENCE [LARGE SCALE GENOMIC DNA]</scope>
    <source>
        <strain evidence="1">GMP-LS</strain>
    </source>
</reference>